<dbReference type="AlphaFoldDB" id="A0A6N3JVA0"/>
<proteinExistence type="predicted"/>
<protein>
    <submittedName>
        <fullName evidence="2">XRE family transcriptional regulator</fullName>
    </submittedName>
</protein>
<dbReference type="SUPFAM" id="SSF47413">
    <property type="entry name" value="lambda repressor-like DNA-binding domains"/>
    <property type="match status" value="1"/>
</dbReference>
<accession>A0A6N3JVA0</accession>
<evidence type="ECO:0000313" key="3">
    <source>
        <dbReference type="Proteomes" id="UP000253958"/>
    </source>
</evidence>
<dbReference type="InterPro" id="IPR010982">
    <property type="entry name" value="Lambda_DNA-bd_dom_sf"/>
</dbReference>
<dbReference type="EMBL" id="CP031263">
    <property type="protein sequence ID" value="AXH89447.1"/>
    <property type="molecule type" value="Genomic_DNA"/>
</dbReference>
<dbReference type="PROSITE" id="PS50943">
    <property type="entry name" value="HTH_CROC1"/>
    <property type="match status" value="1"/>
</dbReference>
<name>A0A6N3JVA0_9ACTN</name>
<evidence type="ECO:0000259" key="1">
    <source>
        <dbReference type="PROSITE" id="PS50943"/>
    </source>
</evidence>
<evidence type="ECO:0000313" key="2">
    <source>
        <dbReference type="EMBL" id="AXH89447.1"/>
    </source>
</evidence>
<reference evidence="2 3" key="2">
    <citation type="submission" date="2018-08" db="EMBL/GenBank/DDBJ databases">
        <title>Streptomyces kandeliansis sp. nov., an endophytic bacterium isolated from mangrove plant.</title>
        <authorList>
            <person name="Wang R."/>
        </authorList>
    </citation>
    <scope>NUCLEOTIDE SEQUENCE [LARGE SCALE GENOMIC DNA]</scope>
    <source>
        <strain evidence="3">H14(2018)</strain>
    </source>
</reference>
<dbReference type="InterPro" id="IPR001387">
    <property type="entry name" value="Cro/C1-type_HTH"/>
</dbReference>
<dbReference type="GO" id="GO:0003677">
    <property type="term" value="F:DNA binding"/>
    <property type="evidence" value="ECO:0007669"/>
    <property type="project" value="InterPro"/>
</dbReference>
<sequence length="189" mass="20248">MSAALAHAHDTRPPAVSPAVYAGRASVRSRNHLGSVLVTTAAWDHDAFYKNVIARAKALGVANSTAELARAVGVSHAMLSKWYRGHERPSPRSLQKLSDALTLPTERAEGRSAYTEFMVLAGHLKAHEVGLAEVPAPPPVVERDPLVAELDQLLGDRSQLGADDKAMLRGFVDRAIAGFRTGRNGKRSA</sequence>
<organism evidence="2 3">
    <name type="scientific">Micromonospora aurantiaca</name>
    <name type="common">nom. illeg.</name>
    <dbReference type="NCBI Taxonomy" id="47850"/>
    <lineage>
        <taxon>Bacteria</taxon>
        <taxon>Bacillati</taxon>
        <taxon>Actinomycetota</taxon>
        <taxon>Actinomycetes</taxon>
        <taxon>Micromonosporales</taxon>
        <taxon>Micromonosporaceae</taxon>
        <taxon>Micromonospora</taxon>
    </lineage>
</organism>
<feature type="domain" description="HTH cro/C1-type" evidence="1">
    <location>
        <begin position="66"/>
        <end position="108"/>
    </location>
</feature>
<dbReference type="Proteomes" id="UP000253958">
    <property type="component" value="Chromosome"/>
</dbReference>
<dbReference type="Pfam" id="PF01381">
    <property type="entry name" value="HTH_3"/>
    <property type="match status" value="1"/>
</dbReference>
<reference evidence="2 3" key="1">
    <citation type="submission" date="2018-07" db="EMBL/GenBank/DDBJ databases">
        <authorList>
            <person name="Ye Y."/>
        </authorList>
    </citation>
    <scope>NUCLEOTIDE SEQUENCE [LARGE SCALE GENOMIC DNA]</scope>
    <source>
        <strain evidence="3">H14(2018)</strain>
    </source>
</reference>
<dbReference type="CDD" id="cd00093">
    <property type="entry name" value="HTH_XRE"/>
    <property type="match status" value="1"/>
</dbReference>
<gene>
    <name evidence="2" type="ORF">DVH21_05560</name>
</gene>
<dbReference type="SMART" id="SM00530">
    <property type="entry name" value="HTH_XRE"/>
    <property type="match status" value="1"/>
</dbReference>
<dbReference type="Gene3D" id="1.10.260.40">
    <property type="entry name" value="lambda repressor-like DNA-binding domains"/>
    <property type="match status" value="1"/>
</dbReference>